<sequence>MDDFFFHKYVYKRFTGFIFILDITTNPEFNQTTVIEDYVSRLANIDIFIHLYRSKRVGLAHKLRQITFNPDRYIIAQGEQVNFFFIITSGQVVVSKKSSSDQEVVLKTLGQGDFFGALPMFFNIPSHVAVKARDPVTCMMMDRQSFQEMVAPELKSMERIAQA</sequence>
<dbReference type="GO" id="GO:0005952">
    <property type="term" value="C:cAMP-dependent protein kinase complex"/>
    <property type="evidence" value="ECO:0007669"/>
    <property type="project" value="InterPro"/>
</dbReference>
<dbReference type="EMBL" id="CAJNOH010002421">
    <property type="protein sequence ID" value="CAF1292259.1"/>
    <property type="molecule type" value="Genomic_DNA"/>
</dbReference>
<name>A0A815YBK6_9BILA</name>
<evidence type="ECO:0000259" key="4">
    <source>
        <dbReference type="PROSITE" id="PS50042"/>
    </source>
</evidence>
<dbReference type="InterPro" id="IPR050503">
    <property type="entry name" value="cAMP-dep_PK_reg_su-like"/>
</dbReference>
<dbReference type="PROSITE" id="PS50042">
    <property type="entry name" value="CNMP_BINDING_3"/>
    <property type="match status" value="1"/>
</dbReference>
<comment type="caution">
    <text evidence="6">The sequence shown here is derived from an EMBL/GenBank/DDBJ whole genome shotgun (WGS) entry which is preliminary data.</text>
</comment>
<dbReference type="Proteomes" id="UP000663870">
    <property type="component" value="Unassembled WGS sequence"/>
</dbReference>
<evidence type="ECO:0000256" key="2">
    <source>
        <dbReference type="ARBA" id="ARBA00022566"/>
    </source>
</evidence>
<dbReference type="SMART" id="SM00100">
    <property type="entry name" value="cNMP"/>
    <property type="match status" value="1"/>
</dbReference>
<dbReference type="SUPFAM" id="SSF51206">
    <property type="entry name" value="cAMP-binding domain-like"/>
    <property type="match status" value="1"/>
</dbReference>
<proteinExistence type="inferred from homology"/>
<feature type="domain" description="Cyclic nucleotide-binding" evidence="4">
    <location>
        <begin position="47"/>
        <end position="163"/>
    </location>
</feature>
<dbReference type="GO" id="GO:0005829">
    <property type="term" value="C:cytosol"/>
    <property type="evidence" value="ECO:0007669"/>
    <property type="project" value="TreeGrafter"/>
</dbReference>
<dbReference type="CDD" id="cd00038">
    <property type="entry name" value="CAP_ED"/>
    <property type="match status" value="1"/>
</dbReference>
<keyword evidence="2" id="KW-0116">cAMP-binding</keyword>
<gene>
    <name evidence="6" type="ORF">JXQ802_LOCUS44929</name>
    <name evidence="5" type="ORF">PYM288_LOCUS29458</name>
</gene>
<keyword evidence="2" id="KW-0547">Nucleotide-binding</keyword>
<dbReference type="Proteomes" id="UP000663854">
    <property type="component" value="Unassembled WGS sequence"/>
</dbReference>
<organism evidence="6 7">
    <name type="scientific">Rotaria sordida</name>
    <dbReference type="NCBI Taxonomy" id="392033"/>
    <lineage>
        <taxon>Eukaryota</taxon>
        <taxon>Metazoa</taxon>
        <taxon>Spiralia</taxon>
        <taxon>Gnathifera</taxon>
        <taxon>Rotifera</taxon>
        <taxon>Eurotatoria</taxon>
        <taxon>Bdelloidea</taxon>
        <taxon>Philodinida</taxon>
        <taxon>Philodinidae</taxon>
        <taxon>Rotaria</taxon>
    </lineage>
</organism>
<dbReference type="InterPro" id="IPR000595">
    <property type="entry name" value="cNMP-bd_dom"/>
</dbReference>
<dbReference type="AlphaFoldDB" id="A0A815YBK6"/>
<evidence type="ECO:0000313" key="5">
    <source>
        <dbReference type="EMBL" id="CAF1292259.1"/>
    </source>
</evidence>
<dbReference type="PANTHER" id="PTHR11635:SF152">
    <property type="entry name" value="CAMP-DEPENDENT PROTEIN KINASE TYPE I REGULATORY SUBUNIT-RELATED"/>
    <property type="match status" value="1"/>
</dbReference>
<reference evidence="6" key="1">
    <citation type="submission" date="2021-02" db="EMBL/GenBank/DDBJ databases">
        <authorList>
            <person name="Nowell W R."/>
        </authorList>
    </citation>
    <scope>NUCLEOTIDE SEQUENCE</scope>
</reference>
<dbReference type="Pfam" id="PF00027">
    <property type="entry name" value="cNMP_binding"/>
    <property type="match status" value="1"/>
</dbReference>
<evidence type="ECO:0000313" key="7">
    <source>
        <dbReference type="Proteomes" id="UP000663870"/>
    </source>
</evidence>
<comment type="similarity">
    <text evidence="1">Belongs to the cAMP-dependent kinase regulatory chain family.</text>
</comment>
<dbReference type="InterPro" id="IPR014710">
    <property type="entry name" value="RmlC-like_jellyroll"/>
</dbReference>
<dbReference type="EMBL" id="CAJNOL010003591">
    <property type="protein sequence ID" value="CAF1568055.1"/>
    <property type="molecule type" value="Genomic_DNA"/>
</dbReference>
<evidence type="ECO:0000256" key="3">
    <source>
        <dbReference type="ARBA" id="ARBA00023149"/>
    </source>
</evidence>
<keyword evidence="3" id="KW-0114">cAMP</keyword>
<dbReference type="InterPro" id="IPR018490">
    <property type="entry name" value="cNMP-bd_dom_sf"/>
</dbReference>
<keyword evidence="7" id="KW-1185">Reference proteome</keyword>
<accession>A0A815YBK6</accession>
<evidence type="ECO:0000256" key="1">
    <source>
        <dbReference type="ARBA" id="ARBA00005753"/>
    </source>
</evidence>
<evidence type="ECO:0000313" key="6">
    <source>
        <dbReference type="EMBL" id="CAF1568055.1"/>
    </source>
</evidence>
<dbReference type="PANTHER" id="PTHR11635">
    <property type="entry name" value="CAMP-DEPENDENT PROTEIN KINASE REGULATORY CHAIN"/>
    <property type="match status" value="1"/>
</dbReference>
<dbReference type="Gene3D" id="2.60.120.10">
    <property type="entry name" value="Jelly Rolls"/>
    <property type="match status" value="1"/>
</dbReference>
<protein>
    <recommendedName>
        <fullName evidence="4">Cyclic nucleotide-binding domain-containing protein</fullName>
    </recommendedName>
</protein>
<dbReference type="GO" id="GO:0030552">
    <property type="term" value="F:cAMP binding"/>
    <property type="evidence" value="ECO:0007669"/>
    <property type="project" value="UniProtKB-KW"/>
</dbReference>